<keyword evidence="4" id="KW-0503">Monooxygenase</keyword>
<reference evidence="8 9" key="1">
    <citation type="journal article" date="2007" name="Genome Res.">
        <title>Genome characteristics of facultatively symbiotic Frankia sp. strains reflect host range and host plant biogeography.</title>
        <authorList>
            <person name="Normand P."/>
            <person name="Lapierre P."/>
            <person name="Tisa L.S."/>
            <person name="Gogarten J.P."/>
            <person name="Alloisio N."/>
            <person name="Bagnarol E."/>
            <person name="Bassi C.A."/>
            <person name="Berry A.M."/>
            <person name="Bickhart D.M."/>
            <person name="Choisne N."/>
            <person name="Couloux A."/>
            <person name="Cournoyer B."/>
            <person name="Cruveiller S."/>
            <person name="Daubin V."/>
            <person name="Demange N."/>
            <person name="Francino M.P."/>
            <person name="Goltsman E."/>
            <person name="Huang Y."/>
            <person name="Kopp O.R."/>
            <person name="Labarre L."/>
            <person name="Lapidus A."/>
            <person name="Lavire C."/>
            <person name="Marechal J."/>
            <person name="Martinez M."/>
            <person name="Mastronunzio J.E."/>
            <person name="Mullin B.C."/>
            <person name="Niemann J."/>
            <person name="Pujic P."/>
            <person name="Rawnsley T."/>
            <person name="Rouy Z."/>
            <person name="Schenowitz C."/>
            <person name="Sellstedt A."/>
            <person name="Tavares F."/>
            <person name="Tomkins J.P."/>
            <person name="Vallenet D."/>
            <person name="Valverde C."/>
            <person name="Wall L.G."/>
            <person name="Wang Y."/>
            <person name="Medigue C."/>
            <person name="Benson D.R."/>
        </authorList>
    </citation>
    <scope>NUCLEOTIDE SEQUENCE [LARGE SCALE GENOMIC DNA]</scope>
    <source>
        <strain evidence="9">DSM 45986 / CECT 9034 / ACN14a</strain>
    </source>
</reference>
<comment type="similarity">
    <text evidence="5">Belongs to the NtaA/SnaA/DszA monooxygenase family.</text>
</comment>
<accession>Q0RTR4</accession>
<feature type="binding site" evidence="6">
    <location>
        <position position="150"/>
    </location>
    <ligand>
        <name>FMN</name>
        <dbReference type="ChEBI" id="CHEBI:58210"/>
    </ligand>
</feature>
<dbReference type="RefSeq" id="WP_011601615.1">
    <property type="nucleotide sequence ID" value="NC_008278.1"/>
</dbReference>
<dbReference type="AlphaFoldDB" id="Q0RTR4"/>
<evidence type="ECO:0000256" key="6">
    <source>
        <dbReference type="PIRSR" id="PIRSR000337-1"/>
    </source>
</evidence>
<dbReference type="EMBL" id="CT573213">
    <property type="protein sequence ID" value="CAJ59034.1"/>
    <property type="molecule type" value="Genomic_DNA"/>
</dbReference>
<dbReference type="KEGG" id="fal:FRAAL0358"/>
<feature type="binding site" evidence="6">
    <location>
        <position position="225"/>
    </location>
    <ligand>
        <name>FMN</name>
        <dbReference type="ChEBI" id="CHEBI:58210"/>
    </ligand>
</feature>
<keyword evidence="1 6" id="KW-0285">Flavoprotein</keyword>
<dbReference type="InterPro" id="IPR011251">
    <property type="entry name" value="Luciferase-like_dom"/>
</dbReference>
<proteinExistence type="inferred from homology"/>
<dbReference type="PANTHER" id="PTHR30011">
    <property type="entry name" value="ALKANESULFONATE MONOOXYGENASE-RELATED"/>
    <property type="match status" value="1"/>
</dbReference>
<keyword evidence="2 6" id="KW-0288">FMN</keyword>
<evidence type="ECO:0000256" key="5">
    <source>
        <dbReference type="ARBA" id="ARBA00033748"/>
    </source>
</evidence>
<dbReference type="PANTHER" id="PTHR30011:SF16">
    <property type="entry name" value="C2H2 FINGER DOMAIN TRANSCRIPTION FACTOR (EUROFUNG)-RELATED"/>
    <property type="match status" value="1"/>
</dbReference>
<dbReference type="GO" id="GO:0016705">
    <property type="term" value="F:oxidoreductase activity, acting on paired donors, with incorporation or reduction of molecular oxygen"/>
    <property type="evidence" value="ECO:0007669"/>
    <property type="project" value="InterPro"/>
</dbReference>
<dbReference type="SUPFAM" id="SSF51679">
    <property type="entry name" value="Bacterial luciferase-like"/>
    <property type="match status" value="1"/>
</dbReference>
<gene>
    <name evidence="8" type="ordered locus">FRAAL0358</name>
</gene>
<dbReference type="HOGENOM" id="CLU_022256_1_2_11"/>
<evidence type="ECO:0000313" key="9">
    <source>
        <dbReference type="Proteomes" id="UP000000657"/>
    </source>
</evidence>
<feature type="binding site" evidence="6">
    <location>
        <position position="100"/>
    </location>
    <ligand>
        <name>FMN</name>
        <dbReference type="ChEBI" id="CHEBI:58210"/>
    </ligand>
</feature>
<evidence type="ECO:0000256" key="1">
    <source>
        <dbReference type="ARBA" id="ARBA00022630"/>
    </source>
</evidence>
<dbReference type="eggNOG" id="COG2141">
    <property type="taxonomic scope" value="Bacteria"/>
</dbReference>
<evidence type="ECO:0000256" key="4">
    <source>
        <dbReference type="ARBA" id="ARBA00023033"/>
    </source>
</evidence>
<organism evidence="8 9">
    <name type="scientific">Frankia alni (strain DSM 45986 / CECT 9034 / ACN14a)</name>
    <dbReference type="NCBI Taxonomy" id="326424"/>
    <lineage>
        <taxon>Bacteria</taxon>
        <taxon>Bacillati</taxon>
        <taxon>Actinomycetota</taxon>
        <taxon>Actinomycetes</taxon>
        <taxon>Frankiales</taxon>
        <taxon>Frankiaceae</taxon>
        <taxon>Frankia</taxon>
    </lineage>
</organism>
<dbReference type="InterPro" id="IPR016215">
    <property type="entry name" value="NTA_MOA"/>
</dbReference>
<evidence type="ECO:0000256" key="2">
    <source>
        <dbReference type="ARBA" id="ARBA00022643"/>
    </source>
</evidence>
<dbReference type="Gene3D" id="3.20.20.30">
    <property type="entry name" value="Luciferase-like domain"/>
    <property type="match status" value="1"/>
</dbReference>
<keyword evidence="9" id="KW-1185">Reference proteome</keyword>
<sequence length="436" mass="48039">MFHLGWFVGGGFGPQAWNSQWSGTHGAEWTRGAFYADLARSLERACFDYLILEDGLMITDAYRGSMEVDLKYAWESPRLDPMAAVAVMSQATSRIGLVATLSTSFYPPYMAARMLVSLDHLSAGRVGANLVTSSSHRSAQNFGLDEHFEHDLRYEMADEWMDLVDRLCASWEPQAVVADQQAGVFADFRKVHTVDFAGRFHRSRGPLNAPAGPQGRPVVCQAGGSPAGREFAAKHSDTIIAVPHGIEGMKAYREDISARMIRHGRKPTDCKVLFLVNPVIGETDDQARELLALRRARQRSPEVMETVLAQMSYFSGIDFAQFDLDGPFPDLTGRVNGHQSSMTRFANAAAGRTLRETVMDHDTVESVELVGSPDTVAAQMGEVMAEVGGDGFLIATPVHRRVVAEIADGLVPALQRRGLVRTSYSHELFRDNLLEF</sequence>
<evidence type="ECO:0000256" key="3">
    <source>
        <dbReference type="ARBA" id="ARBA00023002"/>
    </source>
</evidence>
<dbReference type="PIRSF" id="PIRSF000337">
    <property type="entry name" value="NTA_MOA"/>
    <property type="match status" value="1"/>
</dbReference>
<feature type="domain" description="Luciferase-like" evidence="7">
    <location>
        <begin position="31"/>
        <end position="390"/>
    </location>
</feature>
<dbReference type="OrthoDB" id="9135350at2"/>
<dbReference type="GO" id="GO:0004497">
    <property type="term" value="F:monooxygenase activity"/>
    <property type="evidence" value="ECO:0007669"/>
    <property type="project" value="UniProtKB-KW"/>
</dbReference>
<name>Q0RTR4_FRAAA</name>
<feature type="binding site" evidence="6">
    <location>
        <position position="54"/>
    </location>
    <ligand>
        <name>FMN</name>
        <dbReference type="ChEBI" id="CHEBI:58210"/>
    </ligand>
</feature>
<dbReference type="InterPro" id="IPR051260">
    <property type="entry name" value="Diverse_substr_monoxygenases"/>
</dbReference>
<evidence type="ECO:0000313" key="8">
    <source>
        <dbReference type="EMBL" id="CAJ59034.1"/>
    </source>
</evidence>
<dbReference type="Proteomes" id="UP000000657">
    <property type="component" value="Chromosome"/>
</dbReference>
<feature type="binding site" evidence="6">
    <location>
        <position position="154"/>
    </location>
    <ligand>
        <name>FMN</name>
        <dbReference type="ChEBI" id="CHEBI:58210"/>
    </ligand>
</feature>
<evidence type="ECO:0000259" key="7">
    <source>
        <dbReference type="Pfam" id="PF00296"/>
    </source>
</evidence>
<dbReference type="STRING" id="326424.FRAAL0358"/>
<dbReference type="InterPro" id="IPR036661">
    <property type="entry name" value="Luciferase-like_sf"/>
</dbReference>
<protein>
    <submittedName>
        <fullName evidence="8">Dibenzothiophene desulfurization enzyme A</fullName>
    </submittedName>
</protein>
<keyword evidence="3" id="KW-0560">Oxidoreductase</keyword>
<dbReference type="NCBIfam" id="TIGR03860">
    <property type="entry name" value="FMN_nitrolo"/>
    <property type="match status" value="1"/>
</dbReference>
<dbReference type="Pfam" id="PF00296">
    <property type="entry name" value="Bac_luciferase"/>
    <property type="match status" value="1"/>
</dbReference>